<reference evidence="5 6" key="1">
    <citation type="submission" date="2019-11" db="EMBL/GenBank/DDBJ databases">
        <title>Pedobacter sp. HMF7647 Genome sequencing and assembly.</title>
        <authorList>
            <person name="Kang H."/>
            <person name="Kim H."/>
            <person name="Joh K."/>
        </authorList>
    </citation>
    <scope>NUCLEOTIDE SEQUENCE [LARGE SCALE GENOMIC DNA]</scope>
    <source>
        <strain evidence="5 6">HMF7647</strain>
    </source>
</reference>
<dbReference type="Proteomes" id="UP000466586">
    <property type="component" value="Unassembled WGS sequence"/>
</dbReference>
<dbReference type="GO" id="GO:0009234">
    <property type="term" value="P:menaquinone biosynthetic process"/>
    <property type="evidence" value="ECO:0007669"/>
    <property type="project" value="UniProtKB-UniRule"/>
</dbReference>
<comment type="caution">
    <text evidence="5">The sequence shown here is derived from an EMBL/GenBank/DDBJ whole genome shotgun (WGS) entry which is preliminary data.</text>
</comment>
<dbReference type="InterPro" id="IPR030868">
    <property type="entry name" value="MqnA"/>
</dbReference>
<keyword evidence="2 4" id="KW-0474">Menaquinone biosynthesis</keyword>
<keyword evidence="6" id="KW-1185">Reference proteome</keyword>
<dbReference type="Gene3D" id="3.40.190.10">
    <property type="entry name" value="Periplasmic binding protein-like II"/>
    <property type="match status" value="2"/>
</dbReference>
<dbReference type="EMBL" id="WVHT01000006">
    <property type="protein sequence ID" value="MXV52176.1"/>
    <property type="molecule type" value="Genomic_DNA"/>
</dbReference>
<comment type="function">
    <text evidence="4">Catalyzes the dehydration of chorismate into 3-[(1-carboxyvinyl)oxy]benzoate, a step in the biosynthesis of menaquinone (MK, vitamin K2).</text>
</comment>
<evidence type="ECO:0000256" key="1">
    <source>
        <dbReference type="ARBA" id="ARBA00004863"/>
    </source>
</evidence>
<dbReference type="PANTHER" id="PTHR37690">
    <property type="entry name" value="CHORISMATE DEHYDRATASE"/>
    <property type="match status" value="1"/>
</dbReference>
<gene>
    <name evidence="4" type="primary">mqnA</name>
    <name evidence="5" type="ORF">GS399_14455</name>
</gene>
<evidence type="ECO:0000313" key="6">
    <source>
        <dbReference type="Proteomes" id="UP000466586"/>
    </source>
</evidence>
<protein>
    <recommendedName>
        <fullName evidence="4">Chorismate dehydratase</fullName>
        <ecNumber evidence="4">4.2.1.151</ecNumber>
    </recommendedName>
    <alternativeName>
        <fullName evidence="4">Menaquinone biosynthetic enzyme MqnA</fullName>
    </alternativeName>
</protein>
<organism evidence="5 6">
    <name type="scientific">Hufsiella arboris</name>
    <dbReference type="NCBI Taxonomy" id="2695275"/>
    <lineage>
        <taxon>Bacteria</taxon>
        <taxon>Pseudomonadati</taxon>
        <taxon>Bacteroidota</taxon>
        <taxon>Sphingobacteriia</taxon>
        <taxon>Sphingobacteriales</taxon>
        <taxon>Sphingobacteriaceae</taxon>
        <taxon>Hufsiella</taxon>
    </lineage>
</organism>
<dbReference type="HAMAP" id="MF_00995">
    <property type="entry name" value="MqnA"/>
    <property type="match status" value="1"/>
</dbReference>
<dbReference type="PANTHER" id="PTHR37690:SF1">
    <property type="entry name" value="CHORISMATE DEHYDRATASE"/>
    <property type="match status" value="1"/>
</dbReference>
<evidence type="ECO:0000256" key="3">
    <source>
        <dbReference type="ARBA" id="ARBA00023239"/>
    </source>
</evidence>
<dbReference type="UniPathway" id="UPA00079"/>
<comment type="pathway">
    <text evidence="1 4">Quinol/quinone metabolism; menaquinone biosynthesis.</text>
</comment>
<sequence>MSKIRISAVSYTNTKPFVYGLLKHPEFLEKIDLSLDIPAECAQKLIDDKADIGLVPVAALLKIPDYHIISDYCIGAVGPVNSVFIFSSKPIEDIQTIRLDKQSRTSNNLARVLLKNYWKKHPAIVETAEADAFVEIGDRTFGKKGSYAYEYDLAEEWMKFTGLPFAFAVWASNKPVSNSFVTEFNEVLKFGLNHRKEVIAELPKRNDFDLDDYLMSRIDYDLTAEKREALNRFLTMVKELD</sequence>
<evidence type="ECO:0000256" key="2">
    <source>
        <dbReference type="ARBA" id="ARBA00022428"/>
    </source>
</evidence>
<accession>A0A7K1YC62</accession>
<evidence type="ECO:0000313" key="5">
    <source>
        <dbReference type="EMBL" id="MXV52176.1"/>
    </source>
</evidence>
<dbReference type="SUPFAM" id="SSF53850">
    <property type="entry name" value="Periplasmic binding protein-like II"/>
    <property type="match status" value="1"/>
</dbReference>
<proteinExistence type="inferred from homology"/>
<dbReference type="Pfam" id="PF02621">
    <property type="entry name" value="VitK2_biosynth"/>
    <property type="match status" value="1"/>
</dbReference>
<keyword evidence="3 4" id="KW-0456">Lyase</keyword>
<dbReference type="EC" id="4.2.1.151" evidence="4"/>
<comment type="similarity">
    <text evidence="4">Belongs to the MqnA/MqnD family. MqnA subfamily.</text>
</comment>
<dbReference type="AlphaFoldDB" id="A0A7K1YC62"/>
<evidence type="ECO:0000256" key="4">
    <source>
        <dbReference type="HAMAP-Rule" id="MF_00995"/>
    </source>
</evidence>
<dbReference type="CDD" id="cd13634">
    <property type="entry name" value="PBP2_Sco4506"/>
    <property type="match status" value="1"/>
</dbReference>
<dbReference type="RefSeq" id="WP_160845348.1">
    <property type="nucleotide sequence ID" value="NZ_WVHT01000006.1"/>
</dbReference>
<dbReference type="InterPro" id="IPR003773">
    <property type="entry name" value="Menaquinone_biosynth"/>
</dbReference>
<name>A0A7K1YC62_9SPHI</name>
<comment type="catalytic activity">
    <reaction evidence="4">
        <text>chorismate = 3-[(1-carboxyvinyl)-oxy]benzoate + H2O</text>
        <dbReference type="Rhea" id="RHEA:40051"/>
        <dbReference type="ChEBI" id="CHEBI:15377"/>
        <dbReference type="ChEBI" id="CHEBI:29748"/>
        <dbReference type="ChEBI" id="CHEBI:76981"/>
        <dbReference type="EC" id="4.2.1.151"/>
    </reaction>
</comment>
<dbReference type="GO" id="GO:0016836">
    <property type="term" value="F:hydro-lyase activity"/>
    <property type="evidence" value="ECO:0007669"/>
    <property type="project" value="UniProtKB-UniRule"/>
</dbReference>